<comment type="caution">
    <text evidence="11">The sequence shown here is derived from an EMBL/GenBank/DDBJ whole genome shotgun (WGS) entry which is preliminary data.</text>
</comment>
<dbReference type="EMBL" id="JBHTKH010000022">
    <property type="protein sequence ID" value="MFD1056607.1"/>
    <property type="molecule type" value="Genomic_DNA"/>
</dbReference>
<evidence type="ECO:0000256" key="7">
    <source>
        <dbReference type="ARBA" id="ARBA00022989"/>
    </source>
</evidence>
<dbReference type="InterPro" id="IPR000515">
    <property type="entry name" value="MetI-like"/>
</dbReference>
<dbReference type="PROSITE" id="PS50928">
    <property type="entry name" value="ABC_TM1"/>
    <property type="match status" value="1"/>
</dbReference>
<protein>
    <submittedName>
        <fullName evidence="11">Carbohydrate ABC transporter permease</fullName>
    </submittedName>
</protein>
<evidence type="ECO:0000256" key="1">
    <source>
        <dbReference type="ARBA" id="ARBA00004651"/>
    </source>
</evidence>
<feature type="transmembrane region" description="Helical" evidence="9">
    <location>
        <begin position="111"/>
        <end position="132"/>
    </location>
</feature>
<dbReference type="SUPFAM" id="SSF161098">
    <property type="entry name" value="MetI-like"/>
    <property type="match status" value="1"/>
</dbReference>
<feature type="transmembrane region" description="Helical" evidence="9">
    <location>
        <begin position="12"/>
        <end position="31"/>
    </location>
</feature>
<dbReference type="CDD" id="cd06261">
    <property type="entry name" value="TM_PBP2"/>
    <property type="match status" value="1"/>
</dbReference>
<evidence type="ECO:0000256" key="6">
    <source>
        <dbReference type="ARBA" id="ARBA00022692"/>
    </source>
</evidence>
<proteinExistence type="inferred from homology"/>
<evidence type="ECO:0000259" key="10">
    <source>
        <dbReference type="PROSITE" id="PS50928"/>
    </source>
</evidence>
<comment type="similarity">
    <text evidence="2">Belongs to the binding-protein-dependent transport system permease family. MalFG subfamily.</text>
</comment>
<keyword evidence="8 9" id="KW-0472">Membrane</keyword>
<evidence type="ECO:0000313" key="12">
    <source>
        <dbReference type="Proteomes" id="UP001597046"/>
    </source>
</evidence>
<evidence type="ECO:0000313" key="11">
    <source>
        <dbReference type="EMBL" id="MFD1056607.1"/>
    </source>
</evidence>
<feature type="domain" description="ABC transmembrane type-1" evidence="10">
    <location>
        <begin position="73"/>
        <end position="264"/>
    </location>
</feature>
<evidence type="ECO:0000256" key="9">
    <source>
        <dbReference type="RuleBase" id="RU363032"/>
    </source>
</evidence>
<feature type="transmembrane region" description="Helical" evidence="9">
    <location>
        <begin position="189"/>
        <end position="210"/>
    </location>
</feature>
<keyword evidence="5" id="KW-0762">Sugar transport</keyword>
<sequence>MTPRSSSVIRSSPRWVAMVLLTVLVIGPLYWVTASSFKGREEILRRTPTLFPQSFTVDNFLQLFTATDYNLYLSNSFIIALFTSLFTVLVAFSGAYGLYRMSIPGGGRIAGAILLAYMIPGTLLLVPLYQVFAQLQLVNTRTALIIVNVAFTAPFCTWLLRGFFFAIPKDIDEAAAIDGAGPIRTMFQIVLPLLAPGLATVAVYAFVYSWTEFVFASQLLVSDELKTLPIGLSAIMGQYTVNWGLLMGGTVFTMLPAIVPFLFVGRYFISGLTAGAVK</sequence>
<dbReference type="InterPro" id="IPR035906">
    <property type="entry name" value="MetI-like_sf"/>
</dbReference>
<evidence type="ECO:0000256" key="3">
    <source>
        <dbReference type="ARBA" id="ARBA00022448"/>
    </source>
</evidence>
<keyword evidence="12" id="KW-1185">Reference proteome</keyword>
<keyword evidence="4" id="KW-1003">Cell membrane</keyword>
<name>A0ABW3N285_9MICO</name>
<dbReference type="PANTHER" id="PTHR32243">
    <property type="entry name" value="MALTOSE TRANSPORT SYSTEM PERMEASE-RELATED"/>
    <property type="match status" value="1"/>
</dbReference>
<feature type="transmembrane region" description="Helical" evidence="9">
    <location>
        <begin position="144"/>
        <end position="168"/>
    </location>
</feature>
<keyword evidence="3 9" id="KW-0813">Transport</keyword>
<dbReference type="Gene3D" id="1.10.3720.10">
    <property type="entry name" value="MetI-like"/>
    <property type="match status" value="1"/>
</dbReference>
<dbReference type="Pfam" id="PF00528">
    <property type="entry name" value="BPD_transp_1"/>
    <property type="match status" value="1"/>
</dbReference>
<comment type="subcellular location">
    <subcellularLocation>
        <location evidence="1 9">Cell membrane</location>
        <topology evidence="1 9">Multi-pass membrane protein</topology>
    </subcellularLocation>
</comment>
<dbReference type="Proteomes" id="UP001597046">
    <property type="component" value="Unassembled WGS sequence"/>
</dbReference>
<feature type="transmembrane region" description="Helical" evidence="9">
    <location>
        <begin position="243"/>
        <end position="269"/>
    </location>
</feature>
<reference evidence="12" key="1">
    <citation type="journal article" date="2019" name="Int. J. Syst. Evol. Microbiol.">
        <title>The Global Catalogue of Microorganisms (GCM) 10K type strain sequencing project: providing services to taxonomists for standard genome sequencing and annotation.</title>
        <authorList>
            <consortium name="The Broad Institute Genomics Platform"/>
            <consortium name="The Broad Institute Genome Sequencing Center for Infectious Disease"/>
            <person name="Wu L."/>
            <person name="Ma J."/>
        </authorList>
    </citation>
    <scope>NUCLEOTIDE SEQUENCE [LARGE SCALE GENOMIC DNA]</scope>
    <source>
        <strain evidence="12">CCUG 57508</strain>
    </source>
</reference>
<keyword evidence="7 9" id="KW-1133">Transmembrane helix</keyword>
<evidence type="ECO:0000256" key="4">
    <source>
        <dbReference type="ARBA" id="ARBA00022475"/>
    </source>
</evidence>
<accession>A0ABW3N285</accession>
<dbReference type="InterPro" id="IPR050901">
    <property type="entry name" value="BP-dep_ABC_trans_perm"/>
</dbReference>
<organism evidence="11 12">
    <name type="scientific">Terrabacter terrigena</name>
    <dbReference type="NCBI Taxonomy" id="574718"/>
    <lineage>
        <taxon>Bacteria</taxon>
        <taxon>Bacillati</taxon>
        <taxon>Actinomycetota</taxon>
        <taxon>Actinomycetes</taxon>
        <taxon>Micrococcales</taxon>
        <taxon>Intrasporangiaceae</taxon>
        <taxon>Terrabacter</taxon>
    </lineage>
</organism>
<evidence type="ECO:0000256" key="2">
    <source>
        <dbReference type="ARBA" id="ARBA00009047"/>
    </source>
</evidence>
<dbReference type="RefSeq" id="WP_386054715.1">
    <property type="nucleotide sequence ID" value="NZ_JBHTKH010000022.1"/>
</dbReference>
<dbReference type="PANTHER" id="PTHR32243:SF50">
    <property type="entry name" value="MALTOSE_MALTODEXTRIN TRANSPORT SYSTEM PERMEASE PROTEIN MALG"/>
    <property type="match status" value="1"/>
</dbReference>
<keyword evidence="6 9" id="KW-0812">Transmembrane</keyword>
<evidence type="ECO:0000256" key="8">
    <source>
        <dbReference type="ARBA" id="ARBA00023136"/>
    </source>
</evidence>
<gene>
    <name evidence="11" type="ORF">ACFQ2V_20065</name>
</gene>
<feature type="transmembrane region" description="Helical" evidence="9">
    <location>
        <begin position="77"/>
        <end position="99"/>
    </location>
</feature>
<evidence type="ECO:0000256" key="5">
    <source>
        <dbReference type="ARBA" id="ARBA00022597"/>
    </source>
</evidence>